<dbReference type="AlphaFoldDB" id="A0A0M9VVX6"/>
<name>A0A0M9VVX6_ESCWE</name>
<protein>
    <recommendedName>
        <fullName evidence="4">Calcofluor white hypersensitive protein</fullName>
    </recommendedName>
</protein>
<evidence type="ECO:0000313" key="2">
    <source>
        <dbReference type="EMBL" id="KOS21433.1"/>
    </source>
</evidence>
<evidence type="ECO:0000256" key="1">
    <source>
        <dbReference type="SAM" id="MobiDB-lite"/>
    </source>
</evidence>
<gene>
    <name evidence="2" type="ORF">ESCO_005059</name>
</gene>
<feature type="region of interest" description="Disordered" evidence="1">
    <location>
        <begin position="120"/>
        <end position="140"/>
    </location>
</feature>
<keyword evidence="3" id="KW-1185">Reference proteome</keyword>
<feature type="compositionally biased region" description="Gly residues" evidence="1">
    <location>
        <begin position="123"/>
        <end position="140"/>
    </location>
</feature>
<dbReference type="OrthoDB" id="5355126at2759"/>
<dbReference type="EMBL" id="LGSR01000008">
    <property type="protein sequence ID" value="KOS21433.1"/>
    <property type="molecule type" value="Genomic_DNA"/>
</dbReference>
<comment type="caution">
    <text evidence="2">The sequence shown here is derived from an EMBL/GenBank/DDBJ whole genome shotgun (WGS) entry which is preliminary data.</text>
</comment>
<evidence type="ECO:0000313" key="3">
    <source>
        <dbReference type="Proteomes" id="UP000053831"/>
    </source>
</evidence>
<reference evidence="2 3" key="1">
    <citation type="submission" date="2015-07" db="EMBL/GenBank/DDBJ databases">
        <title>The genome of the fungus Escovopsis weberi, a specialized disease agent of ant agriculture.</title>
        <authorList>
            <person name="de Man T.J."/>
            <person name="Stajich J.E."/>
            <person name="Kubicek C.P."/>
            <person name="Chenthamara K."/>
            <person name="Atanasova L."/>
            <person name="Druzhinina I.S."/>
            <person name="Birnbaum S."/>
            <person name="Barribeau S.M."/>
            <person name="Teiling C."/>
            <person name="Suen G."/>
            <person name="Currie C."/>
            <person name="Gerardo N.M."/>
        </authorList>
    </citation>
    <scope>NUCLEOTIDE SEQUENCE [LARGE SCALE GENOMIC DNA]</scope>
</reference>
<organism evidence="2 3">
    <name type="scientific">Escovopsis weberi</name>
    <dbReference type="NCBI Taxonomy" id="150374"/>
    <lineage>
        <taxon>Eukaryota</taxon>
        <taxon>Fungi</taxon>
        <taxon>Dikarya</taxon>
        <taxon>Ascomycota</taxon>
        <taxon>Pezizomycotina</taxon>
        <taxon>Sordariomycetes</taxon>
        <taxon>Hypocreomycetidae</taxon>
        <taxon>Hypocreales</taxon>
        <taxon>Hypocreaceae</taxon>
        <taxon>Escovopsis</taxon>
    </lineage>
</organism>
<sequence length="140" mass="14465">MSKSRMPVILGGAAVGAMGYYLYRAGGDTKQAGKKFESDLDKAAGRTNITTDQPASKAHKEVKGYSQEAGAKIDNTISEVDKQAGKLKSGVESYAKDAKNEAARSVDRFDNKVEEGAAKAKGGLSGWFGGGSGRAGGGSK</sequence>
<proteinExistence type="predicted"/>
<dbReference type="Gene3D" id="1.20.120.20">
    <property type="entry name" value="Apolipoprotein"/>
    <property type="match status" value="1"/>
</dbReference>
<evidence type="ECO:0008006" key="4">
    <source>
        <dbReference type="Google" id="ProtNLM"/>
    </source>
</evidence>
<dbReference type="Proteomes" id="UP000053831">
    <property type="component" value="Unassembled WGS sequence"/>
</dbReference>
<accession>A0A0M9VVX6</accession>